<dbReference type="PANTHER" id="PTHR30252:SF4">
    <property type="entry name" value="CARBON STARVATION"/>
    <property type="match status" value="1"/>
</dbReference>
<feature type="domain" description="CstA N-terminal" evidence="8">
    <location>
        <begin position="294"/>
        <end position="423"/>
    </location>
</feature>
<dbReference type="Pfam" id="PF02554">
    <property type="entry name" value="CstA"/>
    <property type="match status" value="3"/>
</dbReference>
<evidence type="ECO:0000256" key="7">
    <source>
        <dbReference type="SAM" id="Phobius"/>
    </source>
</evidence>
<proteinExistence type="inferred from homology"/>
<evidence type="ECO:0000256" key="1">
    <source>
        <dbReference type="ARBA" id="ARBA00004651"/>
    </source>
</evidence>
<dbReference type="PANTHER" id="PTHR30252">
    <property type="entry name" value="INNER MEMBRANE PEPTIDE TRANSPORTER"/>
    <property type="match status" value="1"/>
</dbReference>
<dbReference type="RefSeq" id="WP_318066163.1">
    <property type="nucleotide sequence ID" value="NZ_JAWONS010000290.1"/>
</dbReference>
<evidence type="ECO:0000256" key="3">
    <source>
        <dbReference type="ARBA" id="ARBA00022475"/>
    </source>
</evidence>
<feature type="transmembrane region" description="Helical" evidence="7">
    <location>
        <begin position="263"/>
        <end position="286"/>
    </location>
</feature>
<comment type="caution">
    <text evidence="9">The sequence shown here is derived from an EMBL/GenBank/DDBJ whole genome shotgun (WGS) entry which is preliminary data.</text>
</comment>
<keyword evidence="3" id="KW-1003">Cell membrane</keyword>
<reference evidence="9 10" key="1">
    <citation type="submission" date="2023-10" db="EMBL/GenBank/DDBJ databases">
        <title>A novel Glycoside Hydrolase 43-Like Enzyme from Clostrdium boliviensis is an Endo-xylanase, and a Candidate for Xylooligosaccharides Production from Different Xylan Substrates.</title>
        <authorList>
            <person name="Alvarez M.T."/>
            <person name="Rocabado-Villegas L.R."/>
            <person name="Salas-Veizaga D.M."/>
            <person name="Linares-Pasten J.A."/>
            <person name="Gudmundsdottir E.E."/>
            <person name="Hreggvidsson G.O."/>
            <person name="Adlercreutz P."/>
            <person name="Nordberg Karlsson E."/>
        </authorList>
    </citation>
    <scope>NUCLEOTIDE SEQUENCE [LARGE SCALE GENOMIC DNA]</scope>
    <source>
        <strain evidence="9 10">E-1</strain>
    </source>
</reference>
<feature type="transmembrane region" description="Helical" evidence="7">
    <location>
        <begin position="408"/>
        <end position="428"/>
    </location>
</feature>
<keyword evidence="5 7" id="KW-1133">Transmembrane helix</keyword>
<keyword evidence="6 7" id="KW-0472">Membrane</keyword>
<organism evidence="9 10">
    <name type="scientific">Clostridium boliviensis</name>
    <dbReference type="NCBI Taxonomy" id="318465"/>
    <lineage>
        <taxon>Bacteria</taxon>
        <taxon>Bacillati</taxon>
        <taxon>Bacillota</taxon>
        <taxon>Clostridia</taxon>
        <taxon>Eubacteriales</taxon>
        <taxon>Clostridiaceae</taxon>
        <taxon>Clostridium</taxon>
    </lineage>
</organism>
<dbReference type="InterPro" id="IPR003706">
    <property type="entry name" value="CstA_N"/>
</dbReference>
<evidence type="ECO:0000256" key="6">
    <source>
        <dbReference type="ARBA" id="ARBA00023136"/>
    </source>
</evidence>
<keyword evidence="4 7" id="KW-0812">Transmembrane</keyword>
<evidence type="ECO:0000313" key="9">
    <source>
        <dbReference type="EMBL" id="MDW2799975.1"/>
    </source>
</evidence>
<feature type="domain" description="CstA N-terminal" evidence="8">
    <location>
        <begin position="157"/>
        <end position="277"/>
    </location>
</feature>
<feature type="transmembrane region" description="Helical" evidence="7">
    <location>
        <begin position="79"/>
        <end position="98"/>
    </location>
</feature>
<keyword evidence="10" id="KW-1185">Reference proteome</keyword>
<protein>
    <submittedName>
        <fullName evidence="9">Carbon starvation CstA family protein</fullName>
    </submittedName>
</protein>
<feature type="transmembrane region" description="Helical" evidence="7">
    <location>
        <begin position="226"/>
        <end position="242"/>
    </location>
</feature>
<evidence type="ECO:0000259" key="8">
    <source>
        <dbReference type="Pfam" id="PF02554"/>
    </source>
</evidence>
<comment type="subcellular location">
    <subcellularLocation>
        <location evidence="1">Cell membrane</location>
        <topology evidence="1">Multi-pass membrane protein</topology>
    </subcellularLocation>
</comment>
<evidence type="ECO:0000256" key="5">
    <source>
        <dbReference type="ARBA" id="ARBA00022989"/>
    </source>
</evidence>
<feature type="transmembrane region" description="Helical" evidence="7">
    <location>
        <begin position="382"/>
        <end position="403"/>
    </location>
</feature>
<sequence length="483" mass="52205">MISFFLCLFLLITGFFFYSRIAEKIFGPDDRETPALAMTDGSDYVPMGTPRIFLIQLLNIAGLGPIFGALAGACWGPSVFLWITFGTLLGGGVHDYMIGMMSMRHKGASVSELTGSYLGSVMKQIMRVFSVVLLVLVGVTFSTGPANLLAMLTPHVLNSRFWLAVVLIYYFVATFVPIDKVIGKIYPFFGICLIVMALGVGGAILFQGYHIPEITLSNLHPAGTPIWPTMFISVACGAISGFHATQSPLMARCLTNEADGRKVFYGAMVAEGVIALIWAAAGVAFYDGTGGLLTALGNGQSSVVYEICFKLLGPVGAVIAMIGVIACPISSADTAYRSARLTLSDWFKLDQKPIKNRLILTVPLLAVGSVLTQFDVQIVWRYFSWSNQTLAMIALWTASVYLYRKKRFYWITVLPATFMSAVSSTYILMAKEGLKISTTIAYPIGILFAAVCLGIFCYTTVLGKGSHAKAAACETEYAAAKSD</sequence>
<evidence type="ECO:0000256" key="2">
    <source>
        <dbReference type="ARBA" id="ARBA00007755"/>
    </source>
</evidence>
<feature type="transmembrane region" description="Helical" evidence="7">
    <location>
        <begin position="185"/>
        <end position="206"/>
    </location>
</feature>
<feature type="transmembrane region" description="Helical" evidence="7">
    <location>
        <begin position="357"/>
        <end position="376"/>
    </location>
</feature>
<dbReference type="InterPro" id="IPR051605">
    <property type="entry name" value="CstA"/>
</dbReference>
<gene>
    <name evidence="9" type="ORF">RZO55_20590</name>
</gene>
<dbReference type="Proteomes" id="UP001276854">
    <property type="component" value="Unassembled WGS sequence"/>
</dbReference>
<name>A0ABU4GQT2_9CLOT</name>
<feature type="transmembrane region" description="Helical" evidence="7">
    <location>
        <begin position="311"/>
        <end position="336"/>
    </location>
</feature>
<feature type="domain" description="CstA N-terminal" evidence="8">
    <location>
        <begin position="5"/>
        <end position="143"/>
    </location>
</feature>
<evidence type="ECO:0000256" key="4">
    <source>
        <dbReference type="ARBA" id="ARBA00022692"/>
    </source>
</evidence>
<feature type="transmembrane region" description="Helical" evidence="7">
    <location>
        <begin position="161"/>
        <end position="178"/>
    </location>
</feature>
<feature type="transmembrane region" description="Helical" evidence="7">
    <location>
        <begin position="440"/>
        <end position="461"/>
    </location>
</feature>
<accession>A0ABU4GQT2</accession>
<dbReference type="EMBL" id="JAWONS010000290">
    <property type="protein sequence ID" value="MDW2799975.1"/>
    <property type="molecule type" value="Genomic_DNA"/>
</dbReference>
<comment type="similarity">
    <text evidence="2">Belongs to the peptide transporter carbon starvation (CstA) (TC 2.A.114) family.</text>
</comment>
<evidence type="ECO:0000313" key="10">
    <source>
        <dbReference type="Proteomes" id="UP001276854"/>
    </source>
</evidence>
<feature type="transmembrane region" description="Helical" evidence="7">
    <location>
        <begin position="128"/>
        <end position="149"/>
    </location>
</feature>